<dbReference type="InterPro" id="IPR036513">
    <property type="entry name" value="STAS_dom_sf"/>
</dbReference>
<evidence type="ECO:0000256" key="3">
    <source>
        <dbReference type="ARBA" id="ARBA00022989"/>
    </source>
</evidence>
<keyword evidence="8" id="KW-1185">Reference proteome</keyword>
<dbReference type="Pfam" id="PF01740">
    <property type="entry name" value="STAS"/>
    <property type="match status" value="1"/>
</dbReference>
<proteinExistence type="predicted"/>
<dbReference type="Gene3D" id="3.30.750.24">
    <property type="entry name" value="STAS domain"/>
    <property type="match status" value="1"/>
</dbReference>
<feature type="domain" description="STAS" evidence="6">
    <location>
        <begin position="447"/>
        <end position="558"/>
    </location>
</feature>
<feature type="transmembrane region" description="Helical" evidence="5">
    <location>
        <begin position="122"/>
        <end position="142"/>
    </location>
</feature>
<dbReference type="InterPro" id="IPR001902">
    <property type="entry name" value="SLC26A/SulP_fam"/>
</dbReference>
<feature type="transmembrane region" description="Helical" evidence="5">
    <location>
        <begin position="350"/>
        <end position="380"/>
    </location>
</feature>
<dbReference type="AlphaFoldDB" id="A0A444IQG7"/>
<dbReference type="InterPro" id="IPR002645">
    <property type="entry name" value="STAS_dom"/>
</dbReference>
<evidence type="ECO:0000256" key="1">
    <source>
        <dbReference type="ARBA" id="ARBA00004141"/>
    </source>
</evidence>
<feature type="transmembrane region" description="Helical" evidence="5">
    <location>
        <begin position="401"/>
        <end position="432"/>
    </location>
</feature>
<keyword evidence="2 5" id="KW-0812">Transmembrane</keyword>
<dbReference type="PANTHER" id="PTHR11814">
    <property type="entry name" value="SULFATE TRANSPORTER"/>
    <property type="match status" value="1"/>
</dbReference>
<accession>A0A444IQG7</accession>
<evidence type="ECO:0000313" key="8">
    <source>
        <dbReference type="Proteomes" id="UP000287853"/>
    </source>
</evidence>
<reference evidence="7 8" key="1">
    <citation type="submission" date="2017-01" db="EMBL/GenBank/DDBJ databases">
        <title>The cable genome- insights into the physiology and evolution of filamentous bacteria capable of sulfide oxidation via long distance electron transfer.</title>
        <authorList>
            <person name="Schreiber L."/>
            <person name="Bjerg J.T."/>
            <person name="Boggild A."/>
            <person name="Van De Vossenberg J."/>
            <person name="Meysman F."/>
            <person name="Nielsen L.P."/>
            <person name="Schramm A."/>
            <person name="Kjeldsen K.U."/>
        </authorList>
    </citation>
    <scope>NUCLEOTIDE SEQUENCE [LARGE SCALE GENOMIC DNA]</scope>
    <source>
        <strain evidence="7">MCF</strain>
    </source>
</reference>
<feature type="transmembrane region" description="Helical" evidence="5">
    <location>
        <begin position="312"/>
        <end position="330"/>
    </location>
</feature>
<dbReference type="SUPFAM" id="SSF52091">
    <property type="entry name" value="SpoIIaa-like"/>
    <property type="match status" value="1"/>
</dbReference>
<evidence type="ECO:0000256" key="5">
    <source>
        <dbReference type="SAM" id="Phobius"/>
    </source>
</evidence>
<evidence type="ECO:0000313" key="7">
    <source>
        <dbReference type="EMBL" id="RWX43053.1"/>
    </source>
</evidence>
<keyword evidence="3 5" id="KW-1133">Transmembrane helix</keyword>
<dbReference type="NCBIfam" id="NF008660">
    <property type="entry name" value="PRK11660.1"/>
    <property type="match status" value="1"/>
</dbReference>
<dbReference type="CDD" id="cd07042">
    <property type="entry name" value="STAS_SulP_like_sulfate_transporter"/>
    <property type="match status" value="1"/>
</dbReference>
<feature type="transmembrane region" description="Helical" evidence="5">
    <location>
        <begin position="20"/>
        <end position="42"/>
    </location>
</feature>
<evidence type="ECO:0000256" key="4">
    <source>
        <dbReference type="ARBA" id="ARBA00023136"/>
    </source>
</evidence>
<evidence type="ECO:0000256" key="2">
    <source>
        <dbReference type="ARBA" id="ARBA00022692"/>
    </source>
</evidence>
<comment type="caution">
    <text evidence="7">The sequence shown here is derived from an EMBL/GenBank/DDBJ whole genome shotgun (WGS) entry which is preliminary data.</text>
</comment>
<feature type="transmembrane region" description="Helical" evidence="5">
    <location>
        <begin position="54"/>
        <end position="83"/>
    </location>
</feature>
<organism evidence="7 8">
    <name type="scientific">Candidatus Electrothrix aarhusensis</name>
    <dbReference type="NCBI Taxonomy" id="1859131"/>
    <lineage>
        <taxon>Bacteria</taxon>
        <taxon>Pseudomonadati</taxon>
        <taxon>Thermodesulfobacteriota</taxon>
        <taxon>Desulfobulbia</taxon>
        <taxon>Desulfobulbales</taxon>
        <taxon>Desulfobulbaceae</taxon>
        <taxon>Candidatus Electrothrix</taxon>
    </lineage>
</organism>
<keyword evidence="4 5" id="KW-0472">Membrane</keyword>
<name>A0A444IQG7_9BACT</name>
<dbReference type="PROSITE" id="PS50801">
    <property type="entry name" value="STAS"/>
    <property type="match status" value="1"/>
</dbReference>
<comment type="subcellular location">
    <subcellularLocation>
        <location evidence="1">Membrane</location>
        <topology evidence="1">Multi-pass membrane protein</topology>
    </subcellularLocation>
</comment>
<protein>
    <submittedName>
        <fullName evidence="7">Sulfate permease, SulP family</fullName>
    </submittedName>
</protein>
<sequence length="571" mass="60520">MFSAFKKSLHNKPSSPEIQANVLAGLTVGVIALPLSMALAIASGVPPQHGLYTAMVAGIVIALTGGSKVNISGPTAAFVVILLPIVQKFGIGGLLVSGMMAGLILILMGIGKLGRLIEIVPYPVTVGFTAGIGVVIGTFQIKDFLGLNIESMGGHYLDKLSLIFHALPSINWQETLIGALTLAVLLIWPRFRSKVPGHLVALLLGSLAAWLLSRAVSDFSVATIGSRFHFEIKGVIGNGIPPILPSFEWPWNLPGADGNPIGLSFNLVRLLFPSAITIAILGALESLLCAVVADGMSGKKHNPNDELIGQGIGNLLVPLFGGIPATAAIARTAANIKAGGTLPLSSVVHGLFILIGILLLAPLLSYIPMSSMAALLLIVAWNMSEAKHFIRTIKIAPREDVFVLIACFLLTVLFDMTVAVAVGMGLAAVLFIRRTISLTHTSAIESSREAYDLPDHTVIYDINGPLFFGSAQKALKTISTVQPDVRIVILDMSEVTMLDMSAIVAMESIANDLSARNIGLIINNLQPRMILKLRRAGIRKRIGKVAFSRSLEDGFGAARKMLKENNPGLES</sequence>
<dbReference type="InterPro" id="IPR011547">
    <property type="entry name" value="SLC26A/SulP_dom"/>
</dbReference>
<feature type="transmembrane region" description="Helical" evidence="5">
    <location>
        <begin position="270"/>
        <end position="292"/>
    </location>
</feature>
<feature type="transmembrane region" description="Helical" evidence="5">
    <location>
        <begin position="162"/>
        <end position="188"/>
    </location>
</feature>
<gene>
    <name evidence="7" type="ORF">H206_03179</name>
</gene>
<evidence type="ECO:0000259" key="6">
    <source>
        <dbReference type="PROSITE" id="PS50801"/>
    </source>
</evidence>
<feature type="transmembrane region" description="Helical" evidence="5">
    <location>
        <begin position="89"/>
        <end position="110"/>
    </location>
</feature>
<dbReference type="Pfam" id="PF00916">
    <property type="entry name" value="Sulfate_transp"/>
    <property type="match status" value="1"/>
</dbReference>
<dbReference type="GO" id="GO:0016020">
    <property type="term" value="C:membrane"/>
    <property type="evidence" value="ECO:0007669"/>
    <property type="project" value="UniProtKB-SubCell"/>
</dbReference>
<dbReference type="GO" id="GO:0055085">
    <property type="term" value="P:transmembrane transport"/>
    <property type="evidence" value="ECO:0007669"/>
    <property type="project" value="InterPro"/>
</dbReference>
<feature type="transmembrane region" description="Helical" evidence="5">
    <location>
        <begin position="195"/>
        <end position="213"/>
    </location>
</feature>
<dbReference type="EMBL" id="MTKO01000132">
    <property type="protein sequence ID" value="RWX43053.1"/>
    <property type="molecule type" value="Genomic_DNA"/>
</dbReference>
<dbReference type="Proteomes" id="UP000287853">
    <property type="component" value="Unassembled WGS sequence"/>
</dbReference>